<proteinExistence type="predicted"/>
<protein>
    <submittedName>
        <fullName evidence="2">Uncharacterized protein</fullName>
    </submittedName>
</protein>
<gene>
    <name evidence="2" type="ORF">EK21DRAFT_93969</name>
</gene>
<dbReference type="EMBL" id="ML978290">
    <property type="protein sequence ID" value="KAF2024594.1"/>
    <property type="molecule type" value="Genomic_DNA"/>
</dbReference>
<sequence>MNSTRETNRPCASRTLHDTSPIQQKRKNRRQNAPTASTLTTFDFEHASDQGSHMTNTMAAYGLTEDGKVDYSQDRQARTERYYGSQVFVPGGSVSPCINATDRARRARRNHVREPHLARAPIPTASTASAGVFCDIPPLLHDSTKSQSTRDHVEAKFVNKSATGVQKVADDEVVYEDEETATSPDTHANIAMLYRGICFAYPWSFLR</sequence>
<feature type="compositionally biased region" description="Polar residues" evidence="1">
    <location>
        <begin position="31"/>
        <end position="41"/>
    </location>
</feature>
<reference evidence="2" key="1">
    <citation type="journal article" date="2020" name="Stud. Mycol.">
        <title>101 Dothideomycetes genomes: a test case for predicting lifestyles and emergence of pathogens.</title>
        <authorList>
            <person name="Haridas S."/>
            <person name="Albert R."/>
            <person name="Binder M."/>
            <person name="Bloem J."/>
            <person name="Labutti K."/>
            <person name="Salamov A."/>
            <person name="Andreopoulos B."/>
            <person name="Baker S."/>
            <person name="Barry K."/>
            <person name="Bills G."/>
            <person name="Bluhm B."/>
            <person name="Cannon C."/>
            <person name="Castanera R."/>
            <person name="Culley D."/>
            <person name="Daum C."/>
            <person name="Ezra D."/>
            <person name="Gonzalez J."/>
            <person name="Henrissat B."/>
            <person name="Kuo A."/>
            <person name="Liang C."/>
            <person name="Lipzen A."/>
            <person name="Lutzoni F."/>
            <person name="Magnuson J."/>
            <person name="Mondo S."/>
            <person name="Nolan M."/>
            <person name="Ohm R."/>
            <person name="Pangilinan J."/>
            <person name="Park H.-J."/>
            <person name="Ramirez L."/>
            <person name="Alfaro M."/>
            <person name="Sun H."/>
            <person name="Tritt A."/>
            <person name="Yoshinaga Y."/>
            <person name="Zwiers L.-H."/>
            <person name="Turgeon B."/>
            <person name="Goodwin S."/>
            <person name="Spatafora J."/>
            <person name="Crous P."/>
            <person name="Grigoriev I."/>
        </authorList>
    </citation>
    <scope>NUCLEOTIDE SEQUENCE</scope>
    <source>
        <strain evidence="2">CBS 110217</strain>
    </source>
</reference>
<organism evidence="2 3">
    <name type="scientific">Setomelanomma holmii</name>
    <dbReference type="NCBI Taxonomy" id="210430"/>
    <lineage>
        <taxon>Eukaryota</taxon>
        <taxon>Fungi</taxon>
        <taxon>Dikarya</taxon>
        <taxon>Ascomycota</taxon>
        <taxon>Pezizomycotina</taxon>
        <taxon>Dothideomycetes</taxon>
        <taxon>Pleosporomycetidae</taxon>
        <taxon>Pleosporales</taxon>
        <taxon>Pleosporineae</taxon>
        <taxon>Phaeosphaeriaceae</taxon>
        <taxon>Setomelanomma</taxon>
    </lineage>
</organism>
<evidence type="ECO:0000313" key="3">
    <source>
        <dbReference type="Proteomes" id="UP000799777"/>
    </source>
</evidence>
<name>A0A9P4GZM2_9PLEO</name>
<evidence type="ECO:0000256" key="1">
    <source>
        <dbReference type="SAM" id="MobiDB-lite"/>
    </source>
</evidence>
<feature type="region of interest" description="Disordered" evidence="1">
    <location>
        <begin position="1"/>
        <end position="48"/>
    </location>
</feature>
<dbReference type="Proteomes" id="UP000799777">
    <property type="component" value="Unassembled WGS sequence"/>
</dbReference>
<dbReference type="AlphaFoldDB" id="A0A9P4GZM2"/>
<keyword evidence="3" id="KW-1185">Reference proteome</keyword>
<comment type="caution">
    <text evidence="2">The sequence shown here is derived from an EMBL/GenBank/DDBJ whole genome shotgun (WGS) entry which is preliminary data.</text>
</comment>
<evidence type="ECO:0000313" key="2">
    <source>
        <dbReference type="EMBL" id="KAF2024594.1"/>
    </source>
</evidence>
<accession>A0A9P4GZM2</accession>